<dbReference type="InterPro" id="IPR001647">
    <property type="entry name" value="HTH_TetR"/>
</dbReference>
<feature type="domain" description="HTH tetR-type" evidence="5">
    <location>
        <begin position="2"/>
        <end position="62"/>
    </location>
</feature>
<proteinExistence type="predicted"/>
<dbReference type="Gene3D" id="1.10.10.60">
    <property type="entry name" value="Homeodomain-like"/>
    <property type="match status" value="1"/>
</dbReference>
<reference evidence="6 7" key="1">
    <citation type="journal article" date="2019" name="Int. J. Syst. Evol. Microbiol.">
        <title>The Global Catalogue of Microorganisms (GCM) 10K type strain sequencing project: providing services to taxonomists for standard genome sequencing and annotation.</title>
        <authorList>
            <consortium name="The Broad Institute Genomics Platform"/>
            <consortium name="The Broad Institute Genome Sequencing Center for Infectious Disease"/>
            <person name="Wu L."/>
            <person name="Ma J."/>
        </authorList>
    </citation>
    <scope>NUCLEOTIDE SEQUENCE [LARGE SCALE GENOMIC DNA]</scope>
    <source>
        <strain evidence="6 7">JCM 7356</strain>
    </source>
</reference>
<dbReference type="InterPro" id="IPR050109">
    <property type="entry name" value="HTH-type_TetR-like_transc_reg"/>
</dbReference>
<dbReference type="Pfam" id="PF00440">
    <property type="entry name" value="TetR_N"/>
    <property type="match status" value="1"/>
</dbReference>
<dbReference type="SUPFAM" id="SSF48498">
    <property type="entry name" value="Tetracyclin repressor-like, C-terminal domain"/>
    <property type="match status" value="1"/>
</dbReference>
<keyword evidence="7" id="KW-1185">Reference proteome</keyword>
<evidence type="ECO:0000256" key="1">
    <source>
        <dbReference type="ARBA" id="ARBA00023015"/>
    </source>
</evidence>
<evidence type="ECO:0000256" key="2">
    <source>
        <dbReference type="ARBA" id="ARBA00023125"/>
    </source>
</evidence>
<dbReference type="EMBL" id="BAAATR010000007">
    <property type="protein sequence ID" value="GAA2239381.1"/>
    <property type="molecule type" value="Genomic_DNA"/>
</dbReference>
<dbReference type="PANTHER" id="PTHR30055">
    <property type="entry name" value="HTH-TYPE TRANSCRIPTIONAL REGULATOR RUTR"/>
    <property type="match status" value="1"/>
</dbReference>
<comment type="caution">
    <text evidence="6">The sequence shown here is derived from an EMBL/GenBank/DDBJ whole genome shotgun (WGS) entry which is preliminary data.</text>
</comment>
<dbReference type="RefSeq" id="WP_344635990.1">
    <property type="nucleotide sequence ID" value="NZ_BAAATR010000007.1"/>
</dbReference>
<keyword evidence="1" id="KW-0805">Transcription regulation</keyword>
<accession>A0ABN3DSL6</accession>
<keyword evidence="2 4" id="KW-0238">DNA-binding</keyword>
<dbReference type="InterPro" id="IPR009057">
    <property type="entry name" value="Homeodomain-like_sf"/>
</dbReference>
<evidence type="ECO:0000256" key="3">
    <source>
        <dbReference type="ARBA" id="ARBA00023163"/>
    </source>
</evidence>
<feature type="DNA-binding region" description="H-T-H motif" evidence="4">
    <location>
        <begin position="25"/>
        <end position="44"/>
    </location>
</feature>
<dbReference type="PROSITE" id="PS50977">
    <property type="entry name" value="HTH_TETR_2"/>
    <property type="match status" value="1"/>
</dbReference>
<dbReference type="SUPFAM" id="SSF46689">
    <property type="entry name" value="Homeodomain-like"/>
    <property type="match status" value="1"/>
</dbReference>
<name>A0ABN3DSL6_9ACTN</name>
<keyword evidence="3" id="KW-0804">Transcription</keyword>
<dbReference type="InterPro" id="IPR036271">
    <property type="entry name" value="Tet_transcr_reg_TetR-rel_C_sf"/>
</dbReference>
<evidence type="ECO:0000256" key="4">
    <source>
        <dbReference type="PROSITE-ProRule" id="PRU00335"/>
    </source>
</evidence>
<organism evidence="6 7">
    <name type="scientific">Kitasatospora cystarginea</name>
    <dbReference type="NCBI Taxonomy" id="58350"/>
    <lineage>
        <taxon>Bacteria</taxon>
        <taxon>Bacillati</taxon>
        <taxon>Actinomycetota</taxon>
        <taxon>Actinomycetes</taxon>
        <taxon>Kitasatosporales</taxon>
        <taxon>Streptomycetaceae</taxon>
        <taxon>Kitasatospora</taxon>
    </lineage>
</organism>
<evidence type="ECO:0000313" key="7">
    <source>
        <dbReference type="Proteomes" id="UP001500305"/>
    </source>
</evidence>
<sequence>MTRDDADILRRGLAAFAELGYQGTTVRELAKRLGVSHNYVNDRYGSKEQFWRAVVDFGIAGHVADLMASFEQTDDVDVLRAVVTRWFTLAAGTPEANRIIAEESVRDSTRLDYLAEKYTRRFWGELAPVIQRLMDSGRMPQVPLLLVFVALNGPALALTHQNMHNRLGSALPDTDEDRIRMAEQLAQLVVGGLVTSGPGRQEVPARTSPDS</sequence>
<dbReference type="PANTHER" id="PTHR30055:SF234">
    <property type="entry name" value="HTH-TYPE TRANSCRIPTIONAL REGULATOR BETI"/>
    <property type="match status" value="1"/>
</dbReference>
<evidence type="ECO:0000313" key="6">
    <source>
        <dbReference type="EMBL" id="GAA2239381.1"/>
    </source>
</evidence>
<evidence type="ECO:0000259" key="5">
    <source>
        <dbReference type="PROSITE" id="PS50977"/>
    </source>
</evidence>
<protein>
    <submittedName>
        <fullName evidence="6">TetR/AcrR family transcriptional regulator</fullName>
    </submittedName>
</protein>
<dbReference type="Gene3D" id="1.10.357.10">
    <property type="entry name" value="Tetracycline Repressor, domain 2"/>
    <property type="match status" value="1"/>
</dbReference>
<gene>
    <name evidence="6" type="ORF">GCM10010430_20740</name>
</gene>
<dbReference type="Proteomes" id="UP001500305">
    <property type="component" value="Unassembled WGS sequence"/>
</dbReference>